<dbReference type="STRING" id="660470.Theba_1162"/>
<evidence type="ECO:0000259" key="1">
    <source>
        <dbReference type="Pfam" id="PF19502"/>
    </source>
</evidence>
<dbReference type="RefSeq" id="WP_014730849.1">
    <property type="nucleotide sequence ID" value="NC_017934.1"/>
</dbReference>
<evidence type="ECO:0000313" key="3">
    <source>
        <dbReference type="Proteomes" id="UP000002881"/>
    </source>
</evidence>
<dbReference type="HOGENOM" id="CLU_1370145_0_0_0"/>
<protein>
    <recommendedName>
        <fullName evidence="1">DUF6036 domain-containing protein</fullName>
    </recommendedName>
</protein>
<name>I2F4K7_9BACT</name>
<gene>
    <name evidence="2" type="ORF">Theba_1162</name>
</gene>
<keyword evidence="3" id="KW-1185">Reference proteome</keyword>
<feature type="domain" description="DUF6036" evidence="1">
    <location>
        <begin position="16"/>
        <end position="141"/>
    </location>
</feature>
<dbReference type="KEGG" id="mpg:Theba_1162"/>
<evidence type="ECO:0000313" key="2">
    <source>
        <dbReference type="EMBL" id="AFK06860.1"/>
    </source>
</evidence>
<accession>I2F4K7</accession>
<organism evidence="2 3">
    <name type="scientific">Mesotoga prima MesG1.Ag.4.2</name>
    <dbReference type="NCBI Taxonomy" id="660470"/>
    <lineage>
        <taxon>Bacteria</taxon>
        <taxon>Thermotogati</taxon>
        <taxon>Thermotogota</taxon>
        <taxon>Thermotogae</taxon>
        <taxon>Kosmotogales</taxon>
        <taxon>Kosmotogaceae</taxon>
        <taxon>Mesotoga</taxon>
    </lineage>
</organism>
<dbReference type="InterPro" id="IPR045792">
    <property type="entry name" value="DUF6036"/>
</dbReference>
<dbReference type="AlphaFoldDB" id="I2F4K7"/>
<proteinExistence type="predicted"/>
<reference evidence="2 3" key="1">
    <citation type="journal article" date="2012" name="Genome Biol. Evol.">
        <title>Genome Sequence of the Mesophilic Thermotogales Bacterium Mesotoga prima MesG1.Ag.4.2 Reveals the Largest Thermotogales Genome To Date.</title>
        <authorList>
            <person name="Zhaxybayeva O."/>
            <person name="Swithers K.S."/>
            <person name="Foght J."/>
            <person name="Green A.G."/>
            <person name="Bruce D."/>
            <person name="Detter C."/>
            <person name="Han S."/>
            <person name="Teshima H."/>
            <person name="Han J."/>
            <person name="Woyke T."/>
            <person name="Pitluck S."/>
            <person name="Nolan M."/>
            <person name="Ivanova N."/>
            <person name="Pati A."/>
            <person name="Land M.L."/>
            <person name="Dlutek M."/>
            <person name="Doolittle W.F."/>
            <person name="Noll K.M."/>
            <person name="Nesbo C.L."/>
        </authorList>
    </citation>
    <scope>NUCLEOTIDE SEQUENCE [LARGE SCALE GENOMIC DNA]</scope>
    <source>
        <strain evidence="3">mesG1.Ag.4.2</strain>
    </source>
</reference>
<dbReference type="Pfam" id="PF19502">
    <property type="entry name" value="DUF6036"/>
    <property type="match status" value="1"/>
</dbReference>
<dbReference type="GeneID" id="87106980"/>
<dbReference type="Proteomes" id="UP000002881">
    <property type="component" value="Chromosome"/>
</dbReference>
<dbReference type="eggNOG" id="ENOG5032UNN">
    <property type="taxonomic scope" value="Bacteria"/>
</dbReference>
<dbReference type="EMBL" id="CP003532">
    <property type="protein sequence ID" value="AFK06860.1"/>
    <property type="molecule type" value="Genomic_DNA"/>
</dbReference>
<sequence length="195" mass="21525">MNMSFSDIEVALKALNSQLKRIGKKVGLVVCGGTALNALGLVQRTTADIDVVGFAEEVEDQIVVSKAEFPDWLLDSAGKVARDMGLPKDWINNGPTSLVELGLPEGFSERLIKVQIGSSLSVYYISRIDQIYFKLYASADRGGYHVDDLMKLEPTEKEIVEAAKWTMTHDVSPAFRGIMIDLLRRLGFDDASKEL</sequence>